<dbReference type="Proteomes" id="UP000481583">
    <property type="component" value="Unassembled WGS sequence"/>
</dbReference>
<dbReference type="AlphaFoldDB" id="A0A6G4U540"/>
<accession>A0A6G4U540</accession>
<dbReference type="Pfam" id="PF02687">
    <property type="entry name" value="FtsX"/>
    <property type="match status" value="2"/>
</dbReference>
<evidence type="ECO:0000256" key="5">
    <source>
        <dbReference type="ARBA" id="ARBA00023136"/>
    </source>
</evidence>
<evidence type="ECO:0000256" key="4">
    <source>
        <dbReference type="ARBA" id="ARBA00022989"/>
    </source>
</evidence>
<evidence type="ECO:0000313" key="10">
    <source>
        <dbReference type="Proteomes" id="UP000481583"/>
    </source>
</evidence>
<feature type="transmembrane region" description="Helical" evidence="7">
    <location>
        <begin position="56"/>
        <end position="78"/>
    </location>
</feature>
<evidence type="ECO:0000256" key="2">
    <source>
        <dbReference type="ARBA" id="ARBA00022475"/>
    </source>
</evidence>
<dbReference type="InterPro" id="IPR050250">
    <property type="entry name" value="Macrolide_Exporter_MacB"/>
</dbReference>
<keyword evidence="4 7" id="KW-1133">Transmembrane helix</keyword>
<feature type="domain" description="ABC3 transporter permease C-terminal" evidence="8">
    <location>
        <begin position="322"/>
        <end position="437"/>
    </location>
</feature>
<feature type="domain" description="ABC3 transporter permease C-terminal" evidence="8">
    <location>
        <begin position="64"/>
        <end position="177"/>
    </location>
</feature>
<comment type="subcellular location">
    <subcellularLocation>
        <location evidence="1">Cell membrane</location>
        <topology evidence="1">Multi-pass membrane protein</topology>
    </subcellularLocation>
</comment>
<feature type="transmembrane region" description="Helical" evidence="7">
    <location>
        <begin position="276"/>
        <end position="294"/>
    </location>
</feature>
<comment type="similarity">
    <text evidence="6">Belongs to the ABC-4 integral membrane protein family.</text>
</comment>
<evidence type="ECO:0000313" key="9">
    <source>
        <dbReference type="EMBL" id="NGN66498.1"/>
    </source>
</evidence>
<evidence type="ECO:0000259" key="8">
    <source>
        <dbReference type="Pfam" id="PF02687"/>
    </source>
</evidence>
<comment type="caution">
    <text evidence="9">The sequence shown here is derived from an EMBL/GenBank/DDBJ whole genome shotgun (WGS) entry which is preliminary data.</text>
</comment>
<evidence type="ECO:0000256" key="3">
    <source>
        <dbReference type="ARBA" id="ARBA00022692"/>
    </source>
</evidence>
<feature type="transmembrane region" description="Helical" evidence="7">
    <location>
        <begin position="363"/>
        <end position="389"/>
    </location>
</feature>
<gene>
    <name evidence="9" type="ORF">G5C51_21670</name>
</gene>
<dbReference type="PANTHER" id="PTHR30572">
    <property type="entry name" value="MEMBRANE COMPONENT OF TRANSPORTER-RELATED"/>
    <property type="match status" value="1"/>
</dbReference>
<keyword evidence="10" id="KW-1185">Reference proteome</keyword>
<keyword evidence="5 7" id="KW-0472">Membrane</keyword>
<name>A0A6G4U540_9ACTN</name>
<feature type="transmembrane region" description="Helical" evidence="7">
    <location>
        <begin position="223"/>
        <end position="241"/>
    </location>
</feature>
<reference evidence="9 10" key="1">
    <citation type="submission" date="2020-02" db="EMBL/GenBank/DDBJ databases">
        <title>Whole-genome analyses of novel actinobacteria.</title>
        <authorList>
            <person name="Sahin N."/>
        </authorList>
    </citation>
    <scope>NUCLEOTIDE SEQUENCE [LARGE SCALE GENOMIC DNA]</scope>
    <source>
        <strain evidence="9 10">A7024</strain>
    </source>
</reference>
<dbReference type="InterPro" id="IPR003838">
    <property type="entry name" value="ABC3_permease_C"/>
</dbReference>
<evidence type="ECO:0000256" key="7">
    <source>
        <dbReference type="SAM" id="Phobius"/>
    </source>
</evidence>
<organism evidence="9 10">
    <name type="scientific">Streptomyces coryli</name>
    <dbReference type="NCBI Taxonomy" id="1128680"/>
    <lineage>
        <taxon>Bacteria</taxon>
        <taxon>Bacillati</taxon>
        <taxon>Actinomycetota</taxon>
        <taxon>Actinomycetes</taxon>
        <taxon>Kitasatosporales</taxon>
        <taxon>Streptomycetaceae</taxon>
        <taxon>Streptomyces</taxon>
    </lineage>
</organism>
<feature type="transmembrane region" description="Helical" evidence="7">
    <location>
        <begin position="192"/>
        <end position="211"/>
    </location>
</feature>
<dbReference type="EMBL" id="JAAKZV010000098">
    <property type="protein sequence ID" value="NGN66498.1"/>
    <property type="molecule type" value="Genomic_DNA"/>
</dbReference>
<feature type="transmembrane region" description="Helical" evidence="7">
    <location>
        <begin position="151"/>
        <end position="172"/>
    </location>
</feature>
<feature type="transmembrane region" description="Helical" evidence="7">
    <location>
        <begin position="409"/>
        <end position="428"/>
    </location>
</feature>
<protein>
    <submittedName>
        <fullName evidence="9">ABC transporter permease</fullName>
    </submittedName>
</protein>
<dbReference type="GO" id="GO:0022857">
    <property type="term" value="F:transmembrane transporter activity"/>
    <property type="evidence" value="ECO:0007669"/>
    <property type="project" value="TreeGrafter"/>
</dbReference>
<evidence type="ECO:0000256" key="1">
    <source>
        <dbReference type="ARBA" id="ARBA00004651"/>
    </source>
</evidence>
<sequence length="446" mass="45297">MFALALSSLRQRPGRALATLISAALGATIVMGFNSMFDTASGKGVDDVSAETLTTAGSVVGGYAGLLVFFSVASTLTVNVRQRAEEIALLRSTGATPGQIKRMVVGEALVVALAGTALAVGPAILGGQALLGQFQDSGQVARGVDFVFGPIAIGSGVGITLLASAGAAFLAVRRAAKAAAGQRPRRQRIRKVAAIAALVAGAGSSGTTLAMEAGSPASMAPPSYGAILVAVGLALLAPEMLKAVLDRLQRRATERYGAGGFLTVHNMRQRADQMSGMLTSLTLFTGMATALLYMQGIESDAIAAAGLTKSVEDKNLETLNYIVVGIVIAFACIMLINSLYAATSYRGREFGQQRLAGATSRQVLGMVGLEGVVLAATGILAGTLAGLAGVLPFSLLRTDSPWPEGQSPVIWLAIVAIAAAATLVTSLATAGRALRTPVVEAVAVAA</sequence>
<feature type="transmembrane region" description="Helical" evidence="7">
    <location>
        <begin position="319"/>
        <end position="342"/>
    </location>
</feature>
<feature type="transmembrane region" description="Helical" evidence="7">
    <location>
        <begin position="108"/>
        <end position="131"/>
    </location>
</feature>
<evidence type="ECO:0000256" key="6">
    <source>
        <dbReference type="ARBA" id="ARBA00038076"/>
    </source>
</evidence>
<proteinExistence type="inferred from homology"/>
<dbReference type="GO" id="GO:0005886">
    <property type="term" value="C:plasma membrane"/>
    <property type="evidence" value="ECO:0007669"/>
    <property type="project" value="UniProtKB-SubCell"/>
</dbReference>
<keyword evidence="2" id="KW-1003">Cell membrane</keyword>
<keyword evidence="3 7" id="KW-0812">Transmembrane</keyword>
<dbReference type="RefSeq" id="WP_165239812.1">
    <property type="nucleotide sequence ID" value="NZ_JAAKZV010000098.1"/>
</dbReference>
<dbReference type="PANTHER" id="PTHR30572:SF4">
    <property type="entry name" value="ABC TRANSPORTER PERMEASE YTRF"/>
    <property type="match status" value="1"/>
</dbReference>